<dbReference type="Gene3D" id="3.40.50.720">
    <property type="entry name" value="NAD(P)-binding Rossmann-like Domain"/>
    <property type="match status" value="1"/>
</dbReference>
<protein>
    <submittedName>
        <fullName evidence="1">Uncharacterized protein</fullName>
    </submittedName>
</protein>
<evidence type="ECO:0000313" key="1">
    <source>
        <dbReference type="EMBL" id="PZP89296.1"/>
    </source>
</evidence>
<comment type="caution">
    <text evidence="1">The sequence shown here is derived from an EMBL/GenBank/DDBJ whole genome shotgun (WGS) entry which is preliminary data.</text>
</comment>
<organism evidence="1 2">
    <name type="scientific">Lawsonella clevelandensis</name>
    <dbReference type="NCBI Taxonomy" id="1528099"/>
    <lineage>
        <taxon>Bacteria</taxon>
        <taxon>Bacillati</taxon>
        <taxon>Actinomycetota</taxon>
        <taxon>Actinomycetes</taxon>
        <taxon>Mycobacteriales</taxon>
        <taxon>Lawsonellaceae</taxon>
        <taxon>Lawsonella</taxon>
    </lineage>
</organism>
<gene>
    <name evidence="1" type="ORF">DI579_03625</name>
</gene>
<evidence type="ECO:0000313" key="2">
    <source>
        <dbReference type="Proteomes" id="UP000248606"/>
    </source>
</evidence>
<dbReference type="Proteomes" id="UP000248606">
    <property type="component" value="Unassembled WGS sequence"/>
</dbReference>
<dbReference type="EMBL" id="QFOZ01000003">
    <property type="protein sequence ID" value="PZP89296.1"/>
    <property type="molecule type" value="Genomic_DNA"/>
</dbReference>
<reference evidence="1 2" key="1">
    <citation type="submission" date="2017-08" db="EMBL/GenBank/DDBJ databases">
        <title>Infants hospitalized years apart are colonized by the same room-sourced microbial strains.</title>
        <authorList>
            <person name="Brooks B."/>
            <person name="Olm M.R."/>
            <person name="Firek B.A."/>
            <person name="Baker R."/>
            <person name="Thomas B.C."/>
            <person name="Morowitz M.J."/>
            <person name="Banfield J.F."/>
        </authorList>
    </citation>
    <scope>NUCLEOTIDE SEQUENCE [LARGE SCALE GENOMIC DNA]</scope>
    <source>
        <strain evidence="1">S2_006_000_R1_57</strain>
    </source>
</reference>
<sequence length="272" mass="30355">MSIPQGPQIHPYLTIVQRTPRTLQVGLLPQEAVMVEVPDEYQTEDVQWLLTRCDGTRNLQELIHLFGRGQHKVMSPAHVEQLLSELQQLGVAHPGNKKKPCLPRICVRGHGQLSTYVRRMLSIEDVQLIEEKDVRKRECTLMVIADTIVPDPVLIRHLMENNQPFLLCSLVDNHGVVGPLVVPKELDQSAQRRLAAHLAQVPLTHGIPAHVTAQLMHDEGRASHATISATAAFAVSLIVQRTQQGQADHVLSYHQRMVVAPDAQMMTLTQTS</sequence>
<proteinExistence type="predicted"/>
<accession>A0A2W5K394</accession>
<dbReference type="AlphaFoldDB" id="A0A2W5K394"/>
<name>A0A2W5K394_9ACTN</name>
<dbReference type="RefSeq" id="WP_303678706.1">
    <property type="nucleotide sequence ID" value="NZ_CAKZIO010000014.1"/>
</dbReference>